<dbReference type="InterPro" id="IPR036388">
    <property type="entry name" value="WH-like_DNA-bd_sf"/>
</dbReference>
<organism evidence="7 8">
    <name type="scientific">Bifidobacterium cuniculi</name>
    <dbReference type="NCBI Taxonomy" id="1688"/>
    <lineage>
        <taxon>Bacteria</taxon>
        <taxon>Bacillati</taxon>
        <taxon>Actinomycetota</taxon>
        <taxon>Actinomycetes</taxon>
        <taxon>Bifidobacteriales</taxon>
        <taxon>Bifidobacteriaceae</taxon>
        <taxon>Bifidobacterium</taxon>
    </lineage>
</organism>
<name>A0A087B4R1_9BIFI</name>
<dbReference type="InterPro" id="IPR023120">
    <property type="entry name" value="WHTH_transcript_rep_HrcA_IDD"/>
</dbReference>
<dbReference type="PIRSF" id="PIRSF005485">
    <property type="entry name" value="HrcA"/>
    <property type="match status" value="1"/>
</dbReference>
<gene>
    <name evidence="5" type="primary">hrcA</name>
    <name evidence="7" type="ORF">BCUN_0511</name>
</gene>
<dbReference type="HAMAP" id="MF_00081">
    <property type="entry name" value="HrcA"/>
    <property type="match status" value="1"/>
</dbReference>
<dbReference type="NCBIfam" id="TIGR00331">
    <property type="entry name" value="hrcA"/>
    <property type="match status" value="1"/>
</dbReference>
<evidence type="ECO:0000313" key="8">
    <source>
        <dbReference type="Proteomes" id="UP000029067"/>
    </source>
</evidence>
<dbReference type="STRING" id="1688.BCUN_0511"/>
<dbReference type="Proteomes" id="UP000029067">
    <property type="component" value="Unassembled WGS sequence"/>
</dbReference>
<comment type="caution">
    <text evidence="7">The sequence shown here is derived from an EMBL/GenBank/DDBJ whole genome shotgun (WGS) entry which is preliminary data.</text>
</comment>
<dbReference type="eggNOG" id="COG1420">
    <property type="taxonomic scope" value="Bacteria"/>
</dbReference>
<dbReference type="Gene3D" id="1.10.10.10">
    <property type="entry name" value="Winged helix-like DNA-binding domain superfamily/Winged helix DNA-binding domain"/>
    <property type="match status" value="1"/>
</dbReference>
<dbReference type="InterPro" id="IPR002571">
    <property type="entry name" value="HrcA"/>
</dbReference>
<dbReference type="Gene3D" id="3.30.390.60">
    <property type="entry name" value="Heat-inducible transcription repressor hrca homolog, domain 3"/>
    <property type="match status" value="1"/>
</dbReference>
<keyword evidence="1 5" id="KW-0678">Repressor</keyword>
<dbReference type="EMBL" id="JGYV01000001">
    <property type="protein sequence ID" value="KFI66011.1"/>
    <property type="molecule type" value="Genomic_DNA"/>
</dbReference>
<evidence type="ECO:0000256" key="2">
    <source>
        <dbReference type="ARBA" id="ARBA00023015"/>
    </source>
</evidence>
<dbReference type="PANTHER" id="PTHR34824">
    <property type="entry name" value="HEAT-INDUCIBLE TRANSCRIPTION REPRESSOR HRCA"/>
    <property type="match status" value="1"/>
</dbReference>
<keyword evidence="8" id="KW-1185">Reference proteome</keyword>
<dbReference type="SUPFAM" id="SSF46785">
    <property type="entry name" value="Winged helix' DNA-binding domain"/>
    <property type="match status" value="1"/>
</dbReference>
<dbReference type="InterPro" id="IPR029016">
    <property type="entry name" value="GAF-like_dom_sf"/>
</dbReference>
<dbReference type="PANTHER" id="PTHR34824:SF1">
    <property type="entry name" value="HEAT-INDUCIBLE TRANSCRIPTION REPRESSOR HRCA"/>
    <property type="match status" value="1"/>
</dbReference>
<evidence type="ECO:0000256" key="5">
    <source>
        <dbReference type="HAMAP-Rule" id="MF_00081"/>
    </source>
</evidence>
<dbReference type="Pfam" id="PF01628">
    <property type="entry name" value="HrcA"/>
    <property type="match status" value="1"/>
</dbReference>
<dbReference type="GO" id="GO:0045892">
    <property type="term" value="P:negative regulation of DNA-templated transcription"/>
    <property type="evidence" value="ECO:0007669"/>
    <property type="project" value="UniProtKB-UniRule"/>
</dbReference>
<comment type="function">
    <text evidence="5">Negative regulator of class I heat shock genes (grpE-dnaK-dnaJ and groELS operons). Prevents heat-shock induction of these operons.</text>
</comment>
<reference evidence="7 8" key="1">
    <citation type="submission" date="2014-03" db="EMBL/GenBank/DDBJ databases">
        <title>Genomics of Bifidobacteria.</title>
        <authorList>
            <person name="Ventura M."/>
            <person name="Milani C."/>
            <person name="Lugli G.A."/>
        </authorList>
    </citation>
    <scope>NUCLEOTIDE SEQUENCE [LARGE SCALE GENOMIC DNA]</scope>
    <source>
        <strain evidence="7 8">LMG 10738</strain>
    </source>
</reference>
<dbReference type="OrthoDB" id="9783139at2"/>
<dbReference type="Gene3D" id="3.30.450.40">
    <property type="match status" value="1"/>
</dbReference>
<dbReference type="RefSeq" id="WP_033516381.1">
    <property type="nucleotide sequence ID" value="NZ_JGYV01000001.1"/>
</dbReference>
<keyword evidence="4 5" id="KW-0804">Transcription</keyword>
<feature type="domain" description="Heat-inducible transcription repressor HrcA C-terminal" evidence="6">
    <location>
        <begin position="104"/>
        <end position="327"/>
    </location>
</feature>
<protein>
    <recommendedName>
        <fullName evidence="5">Heat-inducible transcription repressor HrcA</fullName>
    </recommendedName>
</protein>
<keyword evidence="3 5" id="KW-0346">Stress response</keyword>
<accession>A0A087B4R1</accession>
<proteinExistence type="inferred from homology"/>
<keyword evidence="2 5" id="KW-0805">Transcription regulation</keyword>
<evidence type="ECO:0000256" key="1">
    <source>
        <dbReference type="ARBA" id="ARBA00022491"/>
    </source>
</evidence>
<dbReference type="AlphaFoldDB" id="A0A087B4R1"/>
<dbReference type="InterPro" id="IPR021153">
    <property type="entry name" value="HrcA_C"/>
</dbReference>
<sequence>MTQTRRMQVLRAVVEDYIHTQEPVGSATLIGHHDFGVSSATIRKDMSALEQEGYLDQPHTSAGRIPTESAYRYFVDTLGGNESLRATGNATLPRLLDGAVSLQDALQRAARAVSHCTGQVAVVTAPALPRSRLRHLELITASSHAVLAVVVTDTGRVAQHIISMPSLPQSDELATLCSAINTRCATMTLHDTAEAIRAVPLHDSDLAQFVSILSGAFEDLADEEHADDLFMSGMSSLARQRSSAADLAPLFDTLEERGALAHLMSAVSAAASSRSDDVGVAIGSETKTPGLLHAAVISTGYGSTMDGDGPIAFVGSIGPTHMDYAVAMASVRAVARYLTSFLSHGQDDPD</sequence>
<dbReference type="SUPFAM" id="SSF55781">
    <property type="entry name" value="GAF domain-like"/>
    <property type="match status" value="1"/>
</dbReference>
<evidence type="ECO:0000259" key="6">
    <source>
        <dbReference type="Pfam" id="PF01628"/>
    </source>
</evidence>
<dbReference type="GO" id="GO:0003677">
    <property type="term" value="F:DNA binding"/>
    <property type="evidence" value="ECO:0007669"/>
    <property type="project" value="InterPro"/>
</dbReference>
<evidence type="ECO:0000313" key="7">
    <source>
        <dbReference type="EMBL" id="KFI66011.1"/>
    </source>
</evidence>
<dbReference type="InterPro" id="IPR036390">
    <property type="entry name" value="WH_DNA-bd_sf"/>
</dbReference>
<evidence type="ECO:0000256" key="4">
    <source>
        <dbReference type="ARBA" id="ARBA00023163"/>
    </source>
</evidence>
<comment type="similarity">
    <text evidence="5">Belongs to the HrcA family.</text>
</comment>
<evidence type="ECO:0000256" key="3">
    <source>
        <dbReference type="ARBA" id="ARBA00023016"/>
    </source>
</evidence>